<organism evidence="2 3">
    <name type="scientific">Kwoniella europaea PYCC6329</name>
    <dbReference type="NCBI Taxonomy" id="1423913"/>
    <lineage>
        <taxon>Eukaryota</taxon>
        <taxon>Fungi</taxon>
        <taxon>Dikarya</taxon>
        <taxon>Basidiomycota</taxon>
        <taxon>Agaricomycotina</taxon>
        <taxon>Tremellomycetes</taxon>
        <taxon>Tremellales</taxon>
        <taxon>Cryptococcaceae</taxon>
        <taxon>Kwoniella</taxon>
    </lineage>
</organism>
<dbReference type="EMBL" id="CP144089">
    <property type="protein sequence ID" value="WWD02965.1"/>
    <property type="molecule type" value="Genomic_DNA"/>
</dbReference>
<sequence length="537" mass="60346">MSPEPPPEFIFKRYPTPILKRSSPLNPDPNPNANPISTSDSSIETFLTATFGSSGSQIISLDTFPSTMIQAFPVPNISIIPPSPPAVPPDPSSALPSNVPSPFMREWLDTQQSDYDYDDEIPPPPTASQDQSGGESDSLVRHLQRVRPVDYPEDLLSDGFATGRTHGVSGSRRGESMDRTSSLDVYERIGIPAQRSNSAPPRMGTHLLKPVPTPREHHHVSSDSREPSQATSPSTARSTPSISTGSSTPERRPISQEEVIEATLAERDYLKSVLDESLSKNQMLKRRWDKLNEHADYMTCSIDYHELSLSLLSLCARHPDPSPLGVFGPFDGPAEFKQAIFDLASSVGSPYPKTRSLESDIVFKEIFSRALQVLLFDYNQQPLEPSSEDDLQWYTPPDVLWLFLHTAHEILLSHLREIIRVMKDSCRSSISVRSIVLGLMLDRISEDELEKRRREEGIWRMWSVRQRVNFEDNNRKLMDHESTCIDRKGKGKGKGKDENEGGEDMWDDLTRVSWADIHRTIIVLKNEGEGDEDDEVF</sequence>
<evidence type="ECO:0000313" key="2">
    <source>
        <dbReference type="EMBL" id="WWD02965.1"/>
    </source>
</evidence>
<feature type="region of interest" description="Disordered" evidence="1">
    <location>
        <begin position="83"/>
        <end position="102"/>
    </location>
</feature>
<dbReference type="RefSeq" id="XP_066080932.1">
    <property type="nucleotide sequence ID" value="XM_066224835.1"/>
</dbReference>
<feature type="compositionally biased region" description="Basic and acidic residues" evidence="1">
    <location>
        <begin position="482"/>
        <end position="499"/>
    </location>
</feature>
<feature type="region of interest" description="Disordered" evidence="1">
    <location>
        <begin position="114"/>
        <end position="139"/>
    </location>
</feature>
<proteinExistence type="predicted"/>
<dbReference type="AlphaFoldDB" id="A0AAX4KBR5"/>
<feature type="region of interest" description="Disordered" evidence="1">
    <location>
        <begin position="482"/>
        <end position="504"/>
    </location>
</feature>
<dbReference type="GeneID" id="91099812"/>
<evidence type="ECO:0000256" key="1">
    <source>
        <dbReference type="SAM" id="MobiDB-lite"/>
    </source>
</evidence>
<protein>
    <recommendedName>
        <fullName evidence="4">Transcription factor domain-containing protein</fullName>
    </recommendedName>
</protein>
<accession>A0AAX4KBR5</accession>
<evidence type="ECO:0008006" key="4">
    <source>
        <dbReference type="Google" id="ProtNLM"/>
    </source>
</evidence>
<feature type="region of interest" description="Disordered" evidence="1">
    <location>
        <begin position="153"/>
        <end position="255"/>
    </location>
</feature>
<keyword evidence="3" id="KW-1185">Reference proteome</keyword>
<name>A0AAX4KBR5_9TREE</name>
<feature type="region of interest" description="Disordered" evidence="1">
    <location>
        <begin position="1"/>
        <end position="40"/>
    </location>
</feature>
<dbReference type="Proteomes" id="UP001358614">
    <property type="component" value="Chromosome 1"/>
</dbReference>
<feature type="compositionally biased region" description="Low complexity" evidence="1">
    <location>
        <begin position="227"/>
        <end position="248"/>
    </location>
</feature>
<gene>
    <name evidence="2" type="ORF">V865_001008</name>
</gene>
<reference evidence="2 3" key="1">
    <citation type="submission" date="2024-01" db="EMBL/GenBank/DDBJ databases">
        <title>Comparative genomics of Cryptococcus and Kwoniella reveals pathogenesis evolution and contrasting modes of karyotype evolution via chromosome fusion or intercentromeric recombination.</title>
        <authorList>
            <person name="Coelho M.A."/>
            <person name="David-Palma M."/>
            <person name="Shea T."/>
            <person name="Bowers K."/>
            <person name="McGinley-Smith S."/>
            <person name="Mohammad A.W."/>
            <person name="Gnirke A."/>
            <person name="Yurkov A.M."/>
            <person name="Nowrousian M."/>
            <person name="Sun S."/>
            <person name="Cuomo C.A."/>
            <person name="Heitman J."/>
        </authorList>
    </citation>
    <scope>NUCLEOTIDE SEQUENCE [LARGE SCALE GENOMIC DNA]</scope>
    <source>
        <strain evidence="2 3">PYCC6329</strain>
    </source>
</reference>
<evidence type="ECO:0000313" key="3">
    <source>
        <dbReference type="Proteomes" id="UP001358614"/>
    </source>
</evidence>
<dbReference type="KEGG" id="ker:91099812"/>